<evidence type="ECO:0000313" key="8">
    <source>
        <dbReference type="Proteomes" id="UP001162164"/>
    </source>
</evidence>
<keyword evidence="4" id="KW-0131">Cell cycle</keyword>
<evidence type="ECO:0000313" key="7">
    <source>
        <dbReference type="EMBL" id="KAJ8969169.1"/>
    </source>
</evidence>
<proteinExistence type="inferred from homology"/>
<gene>
    <name evidence="7" type="ORF">NQ317_005862</name>
</gene>
<feature type="domain" description="Ataxin-10" evidence="6">
    <location>
        <begin position="308"/>
        <end position="400"/>
    </location>
</feature>
<comment type="function">
    <text evidence="5">May play a role in the regulation of cytokinesis. May play a role in signaling by stimulating protein glycosylation. Induces neuritogenesis by activating the Ras-MAP kinase pathway and is necessary for the survival of cerebellar neurons. Does not appear to play a major role in ciliogenesis.</text>
</comment>
<evidence type="ECO:0000259" key="6">
    <source>
        <dbReference type="Pfam" id="PF09759"/>
    </source>
</evidence>
<evidence type="ECO:0000256" key="2">
    <source>
        <dbReference type="ARBA" id="ARBA00018804"/>
    </source>
</evidence>
<comment type="caution">
    <text evidence="7">The sequence shown here is derived from an EMBL/GenBank/DDBJ whole genome shotgun (WGS) entry which is preliminary data.</text>
</comment>
<dbReference type="EMBL" id="JAPWTJ010001856">
    <property type="protein sequence ID" value="KAJ8969169.1"/>
    <property type="molecule type" value="Genomic_DNA"/>
</dbReference>
<accession>A0ABQ9IYC1</accession>
<keyword evidence="8" id="KW-1185">Reference proteome</keyword>
<dbReference type="InterPro" id="IPR016024">
    <property type="entry name" value="ARM-type_fold"/>
</dbReference>
<comment type="similarity">
    <text evidence="1">Belongs to the ataxin-10 family.</text>
</comment>
<protein>
    <recommendedName>
        <fullName evidence="2">Ataxin-10</fullName>
    </recommendedName>
</protein>
<sequence length="417" mass="48046">MVLEKVQDTLSSRMCENLILYAETTENKKVISCDREVLLQIRNKDSGQWKKFLSHLKKTFKVDTCLNGTPKPWHYKKLQESDEGVIEVITEILRSLRNSVSNKENQKYVVEDTNILSACYQIFLVISERDQNSICLKILLQFLINLITSNREAAEKINTMLFEKIKKGLKNGIHLYETSALIYNISLLVPINDMDLLSTIFEKYNSEEYNEFQFFFLEKCLANIGEITENDERIYEISLILEILSSLSGDDHYLTLLQNNKDLFINAGILLINVHKLGKQSFNCFTPVKRLSEFKNESELKNHPAFGFKTDLVRLIGNLCWRNTEMQNLKRTAEIIPVILDCCNMDARNPFIIQWAIFAIRNLSENNPENQKIIEGLHQEGVVSSEVLDELGLTLNRDGDDYLNIVPLDSLGCNCKI</sequence>
<reference evidence="7" key="1">
    <citation type="journal article" date="2023" name="Insect Mol. Biol.">
        <title>Genome sequencing provides insights into the evolution of gene families encoding plant cell wall-degrading enzymes in longhorned beetles.</title>
        <authorList>
            <person name="Shin N.R."/>
            <person name="Okamura Y."/>
            <person name="Kirsch R."/>
            <person name="Pauchet Y."/>
        </authorList>
    </citation>
    <scope>NUCLEOTIDE SEQUENCE</scope>
    <source>
        <strain evidence="7">MMC_N1</strain>
    </source>
</reference>
<dbReference type="PANTHER" id="PTHR13255:SF0">
    <property type="entry name" value="ATAXIN-10"/>
    <property type="match status" value="1"/>
</dbReference>
<evidence type="ECO:0000256" key="5">
    <source>
        <dbReference type="ARBA" id="ARBA00045173"/>
    </source>
</evidence>
<dbReference type="SUPFAM" id="SSF48371">
    <property type="entry name" value="ARM repeat"/>
    <property type="match status" value="1"/>
</dbReference>
<dbReference type="Proteomes" id="UP001162164">
    <property type="component" value="Unassembled WGS sequence"/>
</dbReference>
<dbReference type="PANTHER" id="PTHR13255">
    <property type="entry name" value="ATAXIN-10"/>
    <property type="match status" value="1"/>
</dbReference>
<dbReference type="InterPro" id="IPR019156">
    <property type="entry name" value="Ataxin-10_domain"/>
</dbReference>
<dbReference type="Pfam" id="PF09759">
    <property type="entry name" value="Atx10homo_assoc"/>
    <property type="match status" value="1"/>
</dbReference>
<dbReference type="InterPro" id="IPR011989">
    <property type="entry name" value="ARM-like"/>
</dbReference>
<evidence type="ECO:0000256" key="4">
    <source>
        <dbReference type="ARBA" id="ARBA00023306"/>
    </source>
</evidence>
<name>A0ABQ9IYC1_9CUCU</name>
<evidence type="ECO:0000256" key="3">
    <source>
        <dbReference type="ARBA" id="ARBA00022618"/>
    </source>
</evidence>
<dbReference type="InterPro" id="IPR051374">
    <property type="entry name" value="Ataxin-10/CTR86_families"/>
</dbReference>
<organism evidence="7 8">
    <name type="scientific">Molorchus minor</name>
    <dbReference type="NCBI Taxonomy" id="1323400"/>
    <lineage>
        <taxon>Eukaryota</taxon>
        <taxon>Metazoa</taxon>
        <taxon>Ecdysozoa</taxon>
        <taxon>Arthropoda</taxon>
        <taxon>Hexapoda</taxon>
        <taxon>Insecta</taxon>
        <taxon>Pterygota</taxon>
        <taxon>Neoptera</taxon>
        <taxon>Endopterygota</taxon>
        <taxon>Coleoptera</taxon>
        <taxon>Polyphaga</taxon>
        <taxon>Cucujiformia</taxon>
        <taxon>Chrysomeloidea</taxon>
        <taxon>Cerambycidae</taxon>
        <taxon>Lamiinae</taxon>
        <taxon>Monochamini</taxon>
        <taxon>Molorchus</taxon>
    </lineage>
</organism>
<evidence type="ECO:0000256" key="1">
    <source>
        <dbReference type="ARBA" id="ARBA00008384"/>
    </source>
</evidence>
<keyword evidence="3" id="KW-0132">Cell division</keyword>
<dbReference type="Gene3D" id="1.25.10.10">
    <property type="entry name" value="Leucine-rich Repeat Variant"/>
    <property type="match status" value="1"/>
</dbReference>